<dbReference type="PANTHER" id="PTHR40732">
    <property type="entry name" value="UPF0218 PROTEIN TK1697"/>
    <property type="match status" value="1"/>
</dbReference>
<dbReference type="AlphaFoldDB" id="A0A8D5U7E8"/>
<evidence type="ECO:0000256" key="4">
    <source>
        <dbReference type="ARBA" id="ARBA00022993"/>
    </source>
</evidence>
<feature type="binding site" evidence="6">
    <location>
        <position position="56"/>
    </location>
    <ligand>
        <name>GTP</name>
        <dbReference type="ChEBI" id="CHEBI:37565"/>
    </ligand>
</feature>
<keyword evidence="1 6" id="KW-0808">Transferase</keyword>
<dbReference type="GO" id="GO:0005525">
    <property type="term" value="F:GTP binding"/>
    <property type="evidence" value="ECO:0007669"/>
    <property type="project" value="UniProtKB-UniRule"/>
</dbReference>
<protein>
    <recommendedName>
        <fullName evidence="6">GTP-dependent dephospho-CoA kinase</fullName>
        <ecNumber evidence="6">2.7.1.237</ecNumber>
    </recommendedName>
    <alternativeName>
        <fullName evidence="6">Dephospho-coenzyme A kinase</fullName>
        <shortName evidence="6">DPCK</shortName>
    </alternativeName>
</protein>
<comment type="pathway">
    <text evidence="6">Cofactor biosynthesis; coenzyme A biosynthesis.</text>
</comment>
<organism evidence="7 8">
    <name type="scientific">Stygiolobus caldivivus</name>
    <dbReference type="NCBI Taxonomy" id="2824673"/>
    <lineage>
        <taxon>Archaea</taxon>
        <taxon>Thermoproteota</taxon>
        <taxon>Thermoprotei</taxon>
        <taxon>Sulfolobales</taxon>
        <taxon>Sulfolobaceae</taxon>
        <taxon>Stygiolobus</taxon>
    </lineage>
</organism>
<dbReference type="Proteomes" id="UP000825123">
    <property type="component" value="Chromosome"/>
</dbReference>
<comment type="similarity">
    <text evidence="6">Belongs to the GTP-dependent DPCK family.</text>
</comment>
<dbReference type="EMBL" id="AP024597">
    <property type="protein sequence ID" value="BCU70698.1"/>
    <property type="molecule type" value="Genomic_DNA"/>
</dbReference>
<comment type="caution">
    <text evidence="6">Lacks conserved residue(s) required for the propagation of feature annotation.</text>
</comment>
<dbReference type="InterPro" id="IPR007164">
    <property type="entry name" value="GTP-dep_dephospho-CoA_kin"/>
</dbReference>
<keyword evidence="5 6" id="KW-0342">GTP-binding</keyword>
<feature type="binding site" evidence="6">
    <location>
        <position position="126"/>
    </location>
    <ligand>
        <name>GTP</name>
        <dbReference type="ChEBI" id="CHEBI:37565"/>
    </ligand>
</feature>
<dbReference type="HAMAP" id="MF_00590">
    <property type="entry name" value="Dephospho_CoA_kinase_GTP_dep"/>
    <property type="match status" value="1"/>
</dbReference>
<gene>
    <name evidence="7" type="ORF">KN1_19950</name>
</gene>
<comment type="function">
    <text evidence="6">Catalyzes the GTP-dependent phosphorylation of the 3'-hydroxyl group of dephosphocoenzyme A to form coenzyme A (CoA).</text>
</comment>
<evidence type="ECO:0000256" key="1">
    <source>
        <dbReference type="ARBA" id="ARBA00022679"/>
    </source>
</evidence>
<dbReference type="PANTHER" id="PTHR40732:SF1">
    <property type="entry name" value="GTP-DEPENDENT DEPHOSPHO-COA KINASE"/>
    <property type="match status" value="1"/>
</dbReference>
<evidence type="ECO:0000313" key="8">
    <source>
        <dbReference type="Proteomes" id="UP000825123"/>
    </source>
</evidence>
<evidence type="ECO:0000256" key="6">
    <source>
        <dbReference type="HAMAP-Rule" id="MF_00590"/>
    </source>
</evidence>
<feature type="binding site" evidence="6">
    <location>
        <position position="73"/>
    </location>
    <ligand>
        <name>GTP</name>
        <dbReference type="ChEBI" id="CHEBI:37565"/>
    </ligand>
</feature>
<dbReference type="RefSeq" id="WP_221287377.1">
    <property type="nucleotide sequence ID" value="NZ_AP024597.1"/>
</dbReference>
<dbReference type="KEGG" id="csty:KN1_19950"/>
<feature type="binding site" evidence="6">
    <location>
        <position position="55"/>
    </location>
    <ligand>
        <name>GTP</name>
        <dbReference type="ChEBI" id="CHEBI:37565"/>
    </ligand>
</feature>
<keyword evidence="3 6" id="KW-0418">Kinase</keyword>
<reference evidence="7 8" key="1">
    <citation type="submission" date="2021-04" db="EMBL/GenBank/DDBJ databases">
        <title>Complete genome sequence of Stygiolobus sp. KN-1.</title>
        <authorList>
            <person name="Nakamura K."/>
            <person name="Sakai H."/>
            <person name="Kurosawa N."/>
        </authorList>
    </citation>
    <scope>NUCLEOTIDE SEQUENCE [LARGE SCALE GENOMIC DNA]</scope>
    <source>
        <strain evidence="7 8">KN-1</strain>
    </source>
</reference>
<sequence>MEIRNNYQVDYCFILPNNLRNQLAKPYGILFINDHKLFNFLGARGSSRIITVGDVVTRTLLSHNIIPFLPIIDGKTKRKIEVGEEIISERVVNEAGLIRLSAILKIERLLKSETSRGKVLYVEGEEDLLVIPAVIYGRNGDIVLYGQPNAGVVALVIDNFMRKRVLEIFTKFKVVRCDPKSE</sequence>
<feature type="binding site" evidence="6">
    <location>
        <position position="75"/>
    </location>
    <ligand>
        <name>GTP</name>
        <dbReference type="ChEBI" id="CHEBI:37565"/>
    </ligand>
</feature>
<dbReference type="GeneID" id="66163727"/>
<keyword evidence="2 6" id="KW-0547">Nucleotide-binding</keyword>
<dbReference type="GO" id="GO:0015937">
    <property type="term" value="P:coenzyme A biosynthetic process"/>
    <property type="evidence" value="ECO:0007669"/>
    <property type="project" value="UniProtKB-UniRule"/>
</dbReference>
<evidence type="ECO:0000256" key="2">
    <source>
        <dbReference type="ARBA" id="ARBA00022741"/>
    </source>
</evidence>
<feature type="binding site" evidence="6">
    <location>
        <position position="54"/>
    </location>
    <ligand>
        <name>GTP</name>
        <dbReference type="ChEBI" id="CHEBI:37565"/>
    </ligand>
</feature>
<keyword evidence="8" id="KW-1185">Reference proteome</keyword>
<evidence type="ECO:0000256" key="3">
    <source>
        <dbReference type="ARBA" id="ARBA00022777"/>
    </source>
</evidence>
<dbReference type="EC" id="2.7.1.237" evidence="6"/>
<accession>A0A8D5U7E8</accession>
<evidence type="ECO:0000256" key="5">
    <source>
        <dbReference type="ARBA" id="ARBA00023134"/>
    </source>
</evidence>
<name>A0A8D5U7E8_9CREN</name>
<evidence type="ECO:0000313" key="7">
    <source>
        <dbReference type="EMBL" id="BCU70698.1"/>
    </source>
</evidence>
<dbReference type="UniPathway" id="UPA00241"/>
<keyword evidence="4 6" id="KW-0173">Coenzyme A biosynthesis</keyword>
<dbReference type="GO" id="GO:0016301">
    <property type="term" value="F:kinase activity"/>
    <property type="evidence" value="ECO:0007669"/>
    <property type="project" value="UniProtKB-UniRule"/>
</dbReference>
<comment type="catalytic activity">
    <reaction evidence="6">
        <text>3'-dephospho-CoA + GTP = GDP + CoA + H(+)</text>
        <dbReference type="Rhea" id="RHEA:61156"/>
        <dbReference type="ChEBI" id="CHEBI:15378"/>
        <dbReference type="ChEBI" id="CHEBI:37565"/>
        <dbReference type="ChEBI" id="CHEBI:57287"/>
        <dbReference type="ChEBI" id="CHEBI:57328"/>
        <dbReference type="ChEBI" id="CHEBI:58189"/>
        <dbReference type="EC" id="2.7.1.237"/>
    </reaction>
</comment>
<dbReference type="Pfam" id="PF04019">
    <property type="entry name" value="DUF359"/>
    <property type="match status" value="1"/>
</dbReference>
<dbReference type="PIRSF" id="PIRSF006533">
    <property type="entry name" value="UCP006533"/>
    <property type="match status" value="1"/>
</dbReference>
<proteinExistence type="inferred from homology"/>